<dbReference type="AlphaFoldDB" id="A0A4C2A5A5"/>
<evidence type="ECO:0000313" key="1">
    <source>
        <dbReference type="EMBL" id="GBP94394.1"/>
    </source>
</evidence>
<keyword evidence="2" id="KW-1185">Reference proteome</keyword>
<protein>
    <submittedName>
        <fullName evidence="1">Uncharacterized protein</fullName>
    </submittedName>
</protein>
<gene>
    <name evidence="1" type="ORF">EVAR_35371_1</name>
</gene>
<organism evidence="1 2">
    <name type="scientific">Eumeta variegata</name>
    <name type="common">Bagworm moth</name>
    <name type="synonym">Eumeta japonica</name>
    <dbReference type="NCBI Taxonomy" id="151549"/>
    <lineage>
        <taxon>Eukaryota</taxon>
        <taxon>Metazoa</taxon>
        <taxon>Ecdysozoa</taxon>
        <taxon>Arthropoda</taxon>
        <taxon>Hexapoda</taxon>
        <taxon>Insecta</taxon>
        <taxon>Pterygota</taxon>
        <taxon>Neoptera</taxon>
        <taxon>Endopterygota</taxon>
        <taxon>Lepidoptera</taxon>
        <taxon>Glossata</taxon>
        <taxon>Ditrysia</taxon>
        <taxon>Tineoidea</taxon>
        <taxon>Psychidae</taxon>
        <taxon>Oiketicinae</taxon>
        <taxon>Eumeta</taxon>
    </lineage>
</organism>
<accession>A0A4C2A5A5</accession>
<name>A0A4C2A5A5_EUMVA</name>
<comment type="caution">
    <text evidence="1">The sequence shown here is derived from an EMBL/GenBank/DDBJ whole genome shotgun (WGS) entry which is preliminary data.</text>
</comment>
<proteinExistence type="predicted"/>
<evidence type="ECO:0000313" key="2">
    <source>
        <dbReference type="Proteomes" id="UP000299102"/>
    </source>
</evidence>
<reference evidence="1 2" key="1">
    <citation type="journal article" date="2019" name="Commun. Biol.">
        <title>The bagworm genome reveals a unique fibroin gene that provides high tensile strength.</title>
        <authorList>
            <person name="Kono N."/>
            <person name="Nakamura H."/>
            <person name="Ohtoshi R."/>
            <person name="Tomita M."/>
            <person name="Numata K."/>
            <person name="Arakawa K."/>
        </authorList>
    </citation>
    <scope>NUCLEOTIDE SEQUENCE [LARGE SCALE GENOMIC DNA]</scope>
</reference>
<dbReference type="Proteomes" id="UP000299102">
    <property type="component" value="Unassembled WGS sequence"/>
</dbReference>
<dbReference type="EMBL" id="BGZK01002499">
    <property type="protein sequence ID" value="GBP94394.1"/>
    <property type="molecule type" value="Genomic_DNA"/>
</dbReference>
<sequence>MVDVATKSIHVYGSRTHVAPVMVEARLEKISKASVDLFIKTHFRRRPRRGAAGGGEFNSDGFRLNSFDADYRIHTFRTMDENRVWKGPIRDRLRIAGFSDTQL</sequence>